<dbReference type="EMBL" id="JAAIWK010000006">
    <property type="protein sequence ID" value="NEY19528.1"/>
    <property type="molecule type" value="Genomic_DNA"/>
</dbReference>
<comment type="caution">
    <text evidence="2">The sequence shown here is derived from an EMBL/GenBank/DDBJ whole genome shotgun (WGS) entry which is preliminary data.</text>
</comment>
<dbReference type="Pfam" id="PF01476">
    <property type="entry name" value="LysM"/>
    <property type="match status" value="1"/>
</dbReference>
<dbReference type="STRING" id="363870.NG54_16615"/>
<dbReference type="EMBL" id="JRUN01000076">
    <property type="protein sequence ID" value="KHD84268.1"/>
    <property type="molecule type" value="Genomic_DNA"/>
</dbReference>
<dbReference type="SMART" id="SM00257">
    <property type="entry name" value="LysM"/>
    <property type="match status" value="1"/>
</dbReference>
<keyword evidence="5" id="KW-1185">Reference proteome</keyword>
<evidence type="ECO:0000259" key="1">
    <source>
        <dbReference type="PROSITE" id="PS51782"/>
    </source>
</evidence>
<dbReference type="Proteomes" id="UP000030588">
    <property type="component" value="Unassembled WGS sequence"/>
</dbReference>
<dbReference type="Gene3D" id="3.10.350.10">
    <property type="entry name" value="LysM domain"/>
    <property type="match status" value="1"/>
</dbReference>
<dbReference type="CDD" id="cd00118">
    <property type="entry name" value="LysM"/>
    <property type="match status" value="1"/>
</dbReference>
<evidence type="ECO:0000313" key="5">
    <source>
        <dbReference type="Proteomes" id="UP000476934"/>
    </source>
</evidence>
<dbReference type="AlphaFoldDB" id="A0A0A6V9N9"/>
<organism evidence="2 4">
    <name type="scientific">Heyndrickxia ginsengihumi</name>
    <dbReference type="NCBI Taxonomy" id="363870"/>
    <lineage>
        <taxon>Bacteria</taxon>
        <taxon>Bacillati</taxon>
        <taxon>Bacillota</taxon>
        <taxon>Bacilli</taxon>
        <taxon>Bacillales</taxon>
        <taxon>Bacillaceae</taxon>
        <taxon>Heyndrickxia</taxon>
    </lineage>
</organism>
<evidence type="ECO:0000313" key="4">
    <source>
        <dbReference type="Proteomes" id="UP000030588"/>
    </source>
</evidence>
<reference evidence="3" key="2">
    <citation type="submission" date="2020-02" db="EMBL/GenBank/DDBJ databases">
        <authorList>
            <person name="Feng H."/>
        </authorList>
    </citation>
    <scope>NUCLEOTIDE SEQUENCE [LARGE SCALE GENOMIC DNA]</scope>
    <source>
        <strain evidence="3">Gsoil 114</strain>
    </source>
</reference>
<reference evidence="2 4" key="1">
    <citation type="submission" date="2014-10" db="EMBL/GenBank/DDBJ databases">
        <title>Draft genome of phytase producing Bacillus ginsengihumi strain M2.11.</title>
        <authorList>
            <person name="Toymentseva A."/>
            <person name="Boulygina E.A."/>
            <person name="Kazakov S.V."/>
            <person name="Kayumov I."/>
            <person name="Suleimanova A.D."/>
            <person name="Mardanova A.M."/>
            <person name="Maria S.N."/>
            <person name="Sergey M.Y."/>
            <person name="Sharipova M.R."/>
        </authorList>
    </citation>
    <scope>NUCLEOTIDE SEQUENCE [LARGE SCALE GENOMIC DNA]</scope>
    <source>
        <strain evidence="2 4">M2.11</strain>
    </source>
</reference>
<dbReference type="Proteomes" id="UP000476934">
    <property type="component" value="Unassembled WGS sequence"/>
</dbReference>
<gene>
    <name evidence="3" type="ORF">G4D61_06040</name>
    <name evidence="2" type="ORF">NG54_16615</name>
</gene>
<evidence type="ECO:0000313" key="2">
    <source>
        <dbReference type="EMBL" id="KHD84268.1"/>
    </source>
</evidence>
<sequence>MNNDQKHELRKIISGSNEYEIIFYYDKPLTEFSDELGSTIKENKHFMATTKKFIGERYPNFKITMAKVVIGGIAVTSFKLLHTDHVQAATMEGNQVSNSSSIYYQVSSGDTLSKIATKYHTSSTNIKQANHLKSDVIKVNQLLIIP</sequence>
<dbReference type="OrthoDB" id="9798935at2"/>
<dbReference type="SUPFAM" id="SSF54106">
    <property type="entry name" value="LysM domain"/>
    <property type="match status" value="1"/>
</dbReference>
<protein>
    <submittedName>
        <fullName evidence="3">LysM peptidoglycan-binding domain-containing protein</fullName>
    </submittedName>
</protein>
<evidence type="ECO:0000313" key="3">
    <source>
        <dbReference type="EMBL" id="NEY19528.1"/>
    </source>
</evidence>
<dbReference type="InterPro" id="IPR018392">
    <property type="entry name" value="LysM"/>
</dbReference>
<dbReference type="InterPro" id="IPR036779">
    <property type="entry name" value="LysM_dom_sf"/>
</dbReference>
<accession>A0A0A6V9N9</accession>
<reference evidence="3 5" key="3">
    <citation type="submission" date="2020-03" db="EMBL/GenBank/DDBJ databases">
        <title>Bacillus aquiflavi sp. nov., isolated from yellow water of strong flavor Chinese baijiu in Yibin region of China.</title>
        <authorList>
            <person name="Xie J."/>
        </authorList>
    </citation>
    <scope>NUCLEOTIDE SEQUENCE [LARGE SCALE GENOMIC DNA]</scope>
    <source>
        <strain evidence="3 5">Gsoil 114</strain>
    </source>
</reference>
<dbReference type="PROSITE" id="PS51782">
    <property type="entry name" value="LYSM"/>
    <property type="match status" value="1"/>
</dbReference>
<name>A0A0A6V9N9_9BACI</name>
<feature type="domain" description="LysM" evidence="1">
    <location>
        <begin position="102"/>
        <end position="145"/>
    </location>
</feature>
<proteinExistence type="predicted"/>
<dbReference type="RefSeq" id="WP_025730093.1">
    <property type="nucleotide sequence ID" value="NZ_JAAIWK010000006.1"/>
</dbReference>